<proteinExistence type="predicted"/>
<evidence type="ECO:0000313" key="1">
    <source>
        <dbReference type="EMBL" id="UYL95588.1"/>
    </source>
</evidence>
<dbReference type="EMBL" id="ON746527">
    <property type="protein sequence ID" value="UYL95588.1"/>
    <property type="molecule type" value="Viral_cRNA"/>
</dbReference>
<protein>
    <submittedName>
        <fullName evidence="1">Alpha2 protein</fullName>
    </submittedName>
</protein>
<accession>A0A9E7V2A5</accession>
<name>A0A9E7V2A5_9RHAB</name>
<organism evidence="1">
    <name type="scientific">Huanggang Rhabd tick virus 2</name>
    <dbReference type="NCBI Taxonomy" id="2972329"/>
    <lineage>
        <taxon>Viruses</taxon>
        <taxon>Riboviria</taxon>
        <taxon>Orthornavirae</taxon>
        <taxon>Negarnaviricota</taxon>
        <taxon>Haploviricotina</taxon>
        <taxon>Monjiviricetes</taxon>
        <taxon>Mononegavirales</taxon>
        <taxon>Rhabdoviridae</taxon>
        <taxon>Alpharhabdovirinae</taxon>
        <taxon>Ephemerovirus</taxon>
        <taxon>Ephemerovirus huanggang</taxon>
    </lineage>
</organism>
<reference evidence="1" key="1">
    <citation type="submission" date="2022-05" db="EMBL/GenBank/DDBJ databases">
        <authorList>
            <person name="Cao W."/>
            <person name="Jia N."/>
            <person name="Lam T.T.-Y."/>
            <person name="Ni X."/>
            <person name="Liu J."/>
        </authorList>
    </citation>
    <scope>NUCLEOTIDE SEQUENCE</scope>
    <source>
        <strain evidence="1">TIGMIC 1</strain>
    </source>
</reference>
<sequence>MIVGEILIENIKLRKTSTSNRCHKIEIWSSIEDLLTDLSKSRNFDKGLIDEIKTALSRKVNQMSNWVCAEDVIKVDFYYIEYSKKAHIMDYFETKKSVRPKFHTLGSLDRLDVTLYWAKI</sequence>